<dbReference type="AlphaFoldDB" id="W4MCP0"/>
<dbReference type="InterPro" id="IPR008538">
    <property type="entry name" value="Uma2"/>
</dbReference>
<comment type="caution">
    <text evidence="2">The sequence shown here is derived from an EMBL/GenBank/DDBJ whole genome shotgun (WGS) entry which is preliminary data.</text>
</comment>
<sequence length="196" mass="21708">MAIATESPTSAVSLQWPLSDEQFAQLCALNPELHFEYTCTGELIIMTSTGGWTGNRNVRLASRLQVWAEANGSGLAFDSSTIFKLPNGAKRMPDASWVQLERWNALTREHQEGIPPLCPDFVLELRSPSDRLTDLQDKMAEYLANGARLGWLIDPIARVVHVYRPGEAAERLEAPAEVSGEPVLSGFTLRLADIWD</sequence>
<dbReference type="Pfam" id="PF05685">
    <property type="entry name" value="Uma2"/>
    <property type="match status" value="1"/>
</dbReference>
<dbReference type="Gene3D" id="3.90.1570.10">
    <property type="entry name" value="tt1808, chain A"/>
    <property type="match status" value="1"/>
</dbReference>
<name>W4MCP0_9BACT</name>
<feature type="domain" description="Putative restriction endonuclease" evidence="1">
    <location>
        <begin position="21"/>
        <end position="191"/>
    </location>
</feature>
<evidence type="ECO:0000313" key="3">
    <source>
        <dbReference type="Proteomes" id="UP000019140"/>
    </source>
</evidence>
<reference evidence="2 3" key="1">
    <citation type="journal article" date="2014" name="Nature">
        <title>An environmental bacterial taxon with a large and distinct metabolic repertoire.</title>
        <authorList>
            <person name="Wilson M.C."/>
            <person name="Mori T."/>
            <person name="Ruckert C."/>
            <person name="Uria A.R."/>
            <person name="Helf M.J."/>
            <person name="Takada K."/>
            <person name="Gernert C."/>
            <person name="Steffens U.A."/>
            <person name="Heycke N."/>
            <person name="Schmitt S."/>
            <person name="Rinke C."/>
            <person name="Helfrich E.J."/>
            <person name="Brachmann A.O."/>
            <person name="Gurgui C."/>
            <person name="Wakimoto T."/>
            <person name="Kracht M."/>
            <person name="Crusemann M."/>
            <person name="Hentschel U."/>
            <person name="Abe I."/>
            <person name="Matsunaga S."/>
            <person name="Kalinowski J."/>
            <person name="Takeyama H."/>
            <person name="Piel J."/>
        </authorList>
    </citation>
    <scope>NUCLEOTIDE SEQUENCE [LARGE SCALE GENOMIC DNA]</scope>
    <source>
        <strain evidence="3">TSY2</strain>
    </source>
</reference>
<dbReference type="SUPFAM" id="SSF52980">
    <property type="entry name" value="Restriction endonuclease-like"/>
    <property type="match status" value="1"/>
</dbReference>
<gene>
    <name evidence="2" type="ORF">ETSY2_07280</name>
</gene>
<dbReference type="InterPro" id="IPR011335">
    <property type="entry name" value="Restrct_endonuc-II-like"/>
</dbReference>
<keyword evidence="3" id="KW-1185">Reference proteome</keyword>
<dbReference type="PATRIC" id="fig|1429439.4.peg.1249"/>
<dbReference type="PANTHER" id="PTHR34107">
    <property type="entry name" value="SLL0198 PROTEIN-RELATED"/>
    <property type="match status" value="1"/>
</dbReference>
<dbReference type="EMBL" id="AZHX01000299">
    <property type="protein sequence ID" value="ETX08114.1"/>
    <property type="molecule type" value="Genomic_DNA"/>
</dbReference>
<protein>
    <recommendedName>
        <fullName evidence="1">Putative restriction endonuclease domain-containing protein</fullName>
    </recommendedName>
</protein>
<dbReference type="HOGENOM" id="CLU_076312_3_0_7"/>
<dbReference type="Proteomes" id="UP000019140">
    <property type="component" value="Unassembled WGS sequence"/>
</dbReference>
<organism evidence="2 3">
    <name type="scientific">Candidatus Entotheonella gemina</name>
    <dbReference type="NCBI Taxonomy" id="1429439"/>
    <lineage>
        <taxon>Bacteria</taxon>
        <taxon>Pseudomonadati</taxon>
        <taxon>Nitrospinota/Tectimicrobiota group</taxon>
        <taxon>Candidatus Tectimicrobiota</taxon>
        <taxon>Candidatus Entotheonellia</taxon>
        <taxon>Candidatus Entotheonellales</taxon>
        <taxon>Candidatus Entotheonellaceae</taxon>
        <taxon>Candidatus Entotheonella</taxon>
    </lineage>
</organism>
<dbReference type="CDD" id="cd06260">
    <property type="entry name" value="DUF820-like"/>
    <property type="match status" value="1"/>
</dbReference>
<proteinExistence type="predicted"/>
<evidence type="ECO:0000259" key="1">
    <source>
        <dbReference type="Pfam" id="PF05685"/>
    </source>
</evidence>
<evidence type="ECO:0000313" key="2">
    <source>
        <dbReference type="EMBL" id="ETX08114.1"/>
    </source>
</evidence>
<accession>W4MCP0</accession>
<dbReference type="InterPro" id="IPR012296">
    <property type="entry name" value="Nuclease_put_TT1808"/>
</dbReference>
<dbReference type="PANTHER" id="PTHR34107:SF7">
    <property type="entry name" value="SLR2092 PROTEIN"/>
    <property type="match status" value="1"/>
</dbReference>